<name>Q2GCK1_EHRS3</name>
<organism evidence="1 2">
    <name type="scientific">Ehrlichia sennetsu (strain ATCC VR-367 / Miyayama)</name>
    <name type="common">Neorickettsia sennetsu</name>
    <dbReference type="NCBI Taxonomy" id="222891"/>
    <lineage>
        <taxon>Bacteria</taxon>
        <taxon>Pseudomonadati</taxon>
        <taxon>Pseudomonadota</taxon>
        <taxon>Alphaproteobacteria</taxon>
        <taxon>Rickettsiales</taxon>
        <taxon>Anaplasmataceae</taxon>
        <taxon>Ehrlichia</taxon>
    </lineage>
</organism>
<sequence>MTLPYNDSFKHNLVCSVLVKEVLLCRISHVAGGGLL</sequence>
<protein>
    <submittedName>
        <fullName evidence="1">Uncharacterized protein</fullName>
    </submittedName>
</protein>
<evidence type="ECO:0000313" key="2">
    <source>
        <dbReference type="Proteomes" id="UP000001942"/>
    </source>
</evidence>
<dbReference type="Proteomes" id="UP000001942">
    <property type="component" value="Chromosome"/>
</dbReference>
<dbReference type="HOGENOM" id="CLU_3357283_0_0_5"/>
<accession>Q2GCK1</accession>
<reference evidence="1 2" key="1">
    <citation type="journal article" date="2006" name="PLoS Genet.">
        <title>Comparative genomics of emerging human ehrlichiosis agents.</title>
        <authorList>
            <person name="Dunning Hotopp J.C."/>
            <person name="Lin M."/>
            <person name="Madupu R."/>
            <person name="Crabtree J."/>
            <person name="Angiuoli S.V."/>
            <person name="Eisen J.A."/>
            <person name="Seshadri R."/>
            <person name="Ren Q."/>
            <person name="Wu M."/>
            <person name="Utterback T.R."/>
            <person name="Smith S."/>
            <person name="Lewis M."/>
            <person name="Khouri H."/>
            <person name="Zhang C."/>
            <person name="Niu H."/>
            <person name="Lin Q."/>
            <person name="Ohashi N."/>
            <person name="Zhi N."/>
            <person name="Nelson W."/>
            <person name="Brinkac L.M."/>
            <person name="Dodson R.J."/>
            <person name="Rosovitz M.J."/>
            <person name="Sundaram J."/>
            <person name="Daugherty S.C."/>
            <person name="Davidsen T."/>
            <person name="Durkin A.S."/>
            <person name="Gwinn M."/>
            <person name="Haft D.H."/>
            <person name="Selengut J.D."/>
            <person name="Sullivan S.A."/>
            <person name="Zafar N."/>
            <person name="Zhou L."/>
            <person name="Benahmed F."/>
            <person name="Forberger H."/>
            <person name="Halpin R."/>
            <person name="Mulligan S."/>
            <person name="Robinson J."/>
            <person name="White O."/>
            <person name="Rikihisa Y."/>
            <person name="Tettelin H."/>
        </authorList>
    </citation>
    <scope>NUCLEOTIDE SEQUENCE [LARGE SCALE GENOMIC DNA]</scope>
    <source>
        <strain evidence="2">ATCC VR-367 / Miyayama</strain>
    </source>
</reference>
<dbReference type="KEGG" id="nse:NSE_0931"/>
<evidence type="ECO:0000313" key="1">
    <source>
        <dbReference type="EMBL" id="ABD46154.1"/>
    </source>
</evidence>
<proteinExistence type="predicted"/>
<gene>
    <name evidence="1" type="ordered locus">NSE_0931</name>
</gene>
<dbReference type="AlphaFoldDB" id="Q2GCK1"/>
<dbReference type="EMBL" id="CP000237">
    <property type="protein sequence ID" value="ABD46154.1"/>
    <property type="molecule type" value="Genomic_DNA"/>
</dbReference>
<keyword evidence="2" id="KW-1185">Reference proteome</keyword>